<gene>
    <name evidence="2" type="ORF">PMIN01_00921</name>
</gene>
<proteinExistence type="predicted"/>
<dbReference type="AlphaFoldDB" id="A0A9P6KWE7"/>
<dbReference type="EMBL" id="WJXW01000001">
    <property type="protein sequence ID" value="KAF9741382.1"/>
    <property type="molecule type" value="Genomic_DNA"/>
</dbReference>
<reference evidence="2" key="1">
    <citation type="journal article" date="2020" name="Mol. Plant Microbe Interact.">
        <title>Genome Sequence of the Biocontrol Agent Coniothyrium minitans strain Conio (IMI 134523).</title>
        <authorList>
            <person name="Patel D."/>
            <person name="Shittu T.A."/>
            <person name="Baroncelli R."/>
            <person name="Muthumeenakshi S."/>
            <person name="Osborne T.H."/>
            <person name="Janganan T.K."/>
            <person name="Sreenivasaprasad S."/>
        </authorList>
    </citation>
    <scope>NUCLEOTIDE SEQUENCE</scope>
    <source>
        <strain evidence="2">Conio</strain>
    </source>
</reference>
<comment type="caution">
    <text evidence="2">The sequence shown here is derived from an EMBL/GenBank/DDBJ whole genome shotgun (WGS) entry which is preliminary data.</text>
</comment>
<protein>
    <submittedName>
        <fullName evidence="2">Uncharacterized protein</fullName>
    </submittedName>
</protein>
<evidence type="ECO:0000313" key="3">
    <source>
        <dbReference type="Proteomes" id="UP000756921"/>
    </source>
</evidence>
<keyword evidence="3" id="KW-1185">Reference proteome</keyword>
<evidence type="ECO:0000256" key="1">
    <source>
        <dbReference type="SAM" id="MobiDB-lite"/>
    </source>
</evidence>
<accession>A0A9P6KWE7</accession>
<name>A0A9P6KWE7_9PLEO</name>
<evidence type="ECO:0000313" key="2">
    <source>
        <dbReference type="EMBL" id="KAF9741382.1"/>
    </source>
</evidence>
<sequence length="93" mass="10520">MDGRWFYQKDEKAFARVKNDLETHGSSEGDEELVNSSDSSAFGSLDPEQNARVLPEGQVRKTFVRHDRFYTLPDKALFGPFLKSASRAVARLP</sequence>
<organism evidence="2 3">
    <name type="scientific">Paraphaeosphaeria minitans</name>
    <dbReference type="NCBI Taxonomy" id="565426"/>
    <lineage>
        <taxon>Eukaryota</taxon>
        <taxon>Fungi</taxon>
        <taxon>Dikarya</taxon>
        <taxon>Ascomycota</taxon>
        <taxon>Pezizomycotina</taxon>
        <taxon>Dothideomycetes</taxon>
        <taxon>Pleosporomycetidae</taxon>
        <taxon>Pleosporales</taxon>
        <taxon>Massarineae</taxon>
        <taxon>Didymosphaeriaceae</taxon>
        <taxon>Paraphaeosphaeria</taxon>
    </lineage>
</organism>
<feature type="region of interest" description="Disordered" evidence="1">
    <location>
        <begin position="22"/>
        <end position="54"/>
    </location>
</feature>
<dbReference type="Proteomes" id="UP000756921">
    <property type="component" value="Unassembled WGS sequence"/>
</dbReference>